<keyword evidence="10" id="KW-1185">Reference proteome</keyword>
<dbReference type="PANTHER" id="PTHR30600">
    <property type="entry name" value="CYTOCHROME C PEROXIDASE-RELATED"/>
    <property type="match status" value="1"/>
</dbReference>
<evidence type="ECO:0000313" key="9">
    <source>
        <dbReference type="EMBL" id="MCY1720681.1"/>
    </source>
</evidence>
<dbReference type="AlphaFoldDB" id="A0A9X3F4X6"/>
<evidence type="ECO:0000256" key="7">
    <source>
        <dbReference type="SAM" id="SignalP"/>
    </source>
</evidence>
<dbReference type="PANTHER" id="PTHR30600:SF10">
    <property type="entry name" value="BLL6722 PROTEIN"/>
    <property type="match status" value="1"/>
</dbReference>
<feature type="domain" description="Cytochrome c" evidence="8">
    <location>
        <begin position="383"/>
        <end position="596"/>
    </location>
</feature>
<dbReference type="InterPro" id="IPR015943">
    <property type="entry name" value="WD40/YVTN_repeat-like_dom_sf"/>
</dbReference>
<keyword evidence="2 6" id="KW-0479">Metal-binding</keyword>
<comment type="caution">
    <text evidence="9">The sequence shown here is derived from an EMBL/GenBank/DDBJ whole genome shotgun (WGS) entry which is preliminary data.</text>
</comment>
<evidence type="ECO:0000259" key="8">
    <source>
        <dbReference type="PROSITE" id="PS51007"/>
    </source>
</evidence>
<dbReference type="Gene3D" id="2.130.10.10">
    <property type="entry name" value="YVTN repeat-like/Quinoprotein amine dehydrogenase"/>
    <property type="match status" value="1"/>
</dbReference>
<dbReference type="SUPFAM" id="SSF46626">
    <property type="entry name" value="Cytochrome c"/>
    <property type="match status" value="2"/>
</dbReference>
<dbReference type="Pfam" id="PF00034">
    <property type="entry name" value="Cytochrom_C"/>
    <property type="match status" value="1"/>
</dbReference>
<dbReference type="GO" id="GO:0020037">
    <property type="term" value="F:heme binding"/>
    <property type="evidence" value="ECO:0007669"/>
    <property type="project" value="InterPro"/>
</dbReference>
<sequence>MMLKQITKTVLLLLILGTVLKTNAQDSQYFSPTDMEIDSASNTLFILGKTAHELRAYPLNEFTRYKSISTELTPKAIQIVGNTILLATSHSNGKLLLIDKKSLLLEKEIEVGHGATDIAVNSNNSMAYVANQFSNDISVVNLKTGKETTRIPVIRQPTQVVLSENGKYLFATNFLTAGRADVDTVTSEVSIINTETEELIKNIPLANGSNALRGMSLSADGNYVFISHNLGRFLVPTTQLEQGWMNTSALSVIDAKKLEFVATVLLDDPEYGAAGSWGIDCSADQILVAHSGTHDFSVIDYHQFVEKLNATQNTAALSYDLRFLSGIRTRIKTTGNGPRCIKVYKNHVYAANYFSDLIDIINLNQPLIETDQQLVLTNTLTPDEVRLGEMYFNDATYCFQAWQSCNGCHPGEARTDGLNWDLLNDGMGNPKNCKSMLGSHQTAPVMITGIRPDAETAVRAGFTHIQFTLIEEEKALAVDAYLKSLQPVPSPSLVKQKLNPKAQKGQKLFQKLGCISCHYGPWYTDQKTHQIGTQGEYDHQNRWDTPTLVEVWRTGPYLHDGRSATLKEVFTTEKHGLREELSEKETEQLVEYILSL</sequence>
<evidence type="ECO:0000256" key="5">
    <source>
        <dbReference type="ARBA" id="ARBA00023004"/>
    </source>
</evidence>
<dbReference type="EMBL" id="JAPOHD010000020">
    <property type="protein sequence ID" value="MCY1720681.1"/>
    <property type="molecule type" value="Genomic_DNA"/>
</dbReference>
<dbReference type="GO" id="GO:0046872">
    <property type="term" value="F:metal ion binding"/>
    <property type="evidence" value="ECO:0007669"/>
    <property type="project" value="UniProtKB-KW"/>
</dbReference>
<accession>A0A9X3F4X6</accession>
<protein>
    <submittedName>
        <fullName evidence="9">C-type cytochrome</fullName>
    </submittedName>
</protein>
<feature type="signal peptide" evidence="7">
    <location>
        <begin position="1"/>
        <end position="24"/>
    </location>
</feature>
<gene>
    <name evidence="9" type="ORF">OU798_10025</name>
</gene>
<evidence type="ECO:0000256" key="1">
    <source>
        <dbReference type="ARBA" id="ARBA00022617"/>
    </source>
</evidence>
<dbReference type="PROSITE" id="PS51007">
    <property type="entry name" value="CYTC"/>
    <property type="match status" value="1"/>
</dbReference>
<dbReference type="InterPro" id="IPR051395">
    <property type="entry name" value="Cytochrome_c_Peroxidase/MauG"/>
</dbReference>
<dbReference type="SUPFAM" id="SSF51004">
    <property type="entry name" value="C-terminal (heme d1) domain of cytochrome cd1-nitrite reductase"/>
    <property type="match status" value="1"/>
</dbReference>
<keyword evidence="1 6" id="KW-0349">Heme</keyword>
<dbReference type="InterPro" id="IPR009056">
    <property type="entry name" value="Cyt_c-like_dom"/>
</dbReference>
<dbReference type="InterPro" id="IPR011964">
    <property type="entry name" value="YVTN_b-propeller_repeat"/>
</dbReference>
<evidence type="ECO:0000313" key="10">
    <source>
        <dbReference type="Proteomes" id="UP001145087"/>
    </source>
</evidence>
<evidence type="ECO:0000256" key="2">
    <source>
        <dbReference type="ARBA" id="ARBA00022723"/>
    </source>
</evidence>
<dbReference type="GO" id="GO:0009055">
    <property type="term" value="F:electron transfer activity"/>
    <property type="evidence" value="ECO:0007669"/>
    <property type="project" value="InterPro"/>
</dbReference>
<evidence type="ECO:0000256" key="6">
    <source>
        <dbReference type="PROSITE-ProRule" id="PRU00433"/>
    </source>
</evidence>
<dbReference type="Proteomes" id="UP001145087">
    <property type="component" value="Unassembled WGS sequence"/>
</dbReference>
<dbReference type="RefSeq" id="WP_343333014.1">
    <property type="nucleotide sequence ID" value="NZ_JAPOHD010000020.1"/>
</dbReference>
<keyword evidence="5 6" id="KW-0408">Iron</keyword>
<evidence type="ECO:0000256" key="3">
    <source>
        <dbReference type="ARBA" id="ARBA00022729"/>
    </source>
</evidence>
<name>A0A9X3F4X6_9BACT</name>
<dbReference type="InterPro" id="IPR011048">
    <property type="entry name" value="Haem_d1_sf"/>
</dbReference>
<dbReference type="Gene3D" id="1.10.760.10">
    <property type="entry name" value="Cytochrome c-like domain"/>
    <property type="match status" value="2"/>
</dbReference>
<dbReference type="InterPro" id="IPR036909">
    <property type="entry name" value="Cyt_c-like_dom_sf"/>
</dbReference>
<organism evidence="9 10">
    <name type="scientific">Draconibacterium aestuarii</name>
    <dbReference type="NCBI Taxonomy" id="2998507"/>
    <lineage>
        <taxon>Bacteria</taxon>
        <taxon>Pseudomonadati</taxon>
        <taxon>Bacteroidota</taxon>
        <taxon>Bacteroidia</taxon>
        <taxon>Marinilabiliales</taxon>
        <taxon>Prolixibacteraceae</taxon>
        <taxon>Draconibacterium</taxon>
    </lineage>
</organism>
<dbReference type="GO" id="GO:0004130">
    <property type="term" value="F:cytochrome-c peroxidase activity"/>
    <property type="evidence" value="ECO:0007669"/>
    <property type="project" value="TreeGrafter"/>
</dbReference>
<reference evidence="9" key="1">
    <citation type="submission" date="2022-11" db="EMBL/GenBank/DDBJ databases">
        <title>Marilongibacter aestuarii gen. nov., sp. nov., isolated from tidal flat sediment.</title>
        <authorList>
            <person name="Jiayan W."/>
        </authorList>
    </citation>
    <scope>NUCLEOTIDE SEQUENCE</scope>
    <source>
        <strain evidence="9">Z1-6</strain>
    </source>
</reference>
<dbReference type="NCBIfam" id="TIGR02276">
    <property type="entry name" value="beta_rpt_yvtn"/>
    <property type="match status" value="1"/>
</dbReference>
<proteinExistence type="predicted"/>
<feature type="chain" id="PRO_5040937123" evidence="7">
    <location>
        <begin position="25"/>
        <end position="596"/>
    </location>
</feature>
<keyword evidence="4" id="KW-0560">Oxidoreductase</keyword>
<evidence type="ECO:0000256" key="4">
    <source>
        <dbReference type="ARBA" id="ARBA00023002"/>
    </source>
</evidence>
<keyword evidence="3 7" id="KW-0732">Signal</keyword>